<evidence type="ECO:0000256" key="1">
    <source>
        <dbReference type="ARBA" id="ARBA00008591"/>
    </source>
</evidence>
<evidence type="ECO:0000313" key="3">
    <source>
        <dbReference type="Proteomes" id="UP000186851"/>
    </source>
</evidence>
<reference evidence="2" key="2">
    <citation type="journal article" date="2022" name="Nat. Microbiol.">
        <title>A closed Candidatus Odinarchaeum chromosome exposes Asgard archaeal viruses.</title>
        <authorList>
            <person name="Tamarit D."/>
            <person name="Caceres E.F."/>
            <person name="Krupovic M."/>
            <person name="Nijland R."/>
            <person name="Eme L."/>
            <person name="Robinson N.P."/>
            <person name="Ettema T.J.G."/>
        </authorList>
    </citation>
    <scope>NUCLEOTIDE SEQUENCE</scope>
    <source>
        <strain evidence="2">LCB_4</strain>
    </source>
</reference>
<evidence type="ECO:0000313" key="2">
    <source>
        <dbReference type="EMBL" id="WEU40122.1"/>
    </source>
</evidence>
<organism evidence="2 3">
    <name type="scientific">Odinarchaeota yellowstonii (strain LCB_4)</name>
    <dbReference type="NCBI Taxonomy" id="1841599"/>
    <lineage>
        <taxon>Archaea</taxon>
        <taxon>Promethearchaeati</taxon>
        <taxon>Candidatus Odinarchaeota</taxon>
        <taxon>Candidatus Odinarchaeia</taxon>
        <taxon>Candidatus Odinarchaeales</taxon>
        <taxon>Candidatus Odinarchaeaceae</taxon>
        <taxon>Candidatus Odinarchaeum</taxon>
    </lineage>
</organism>
<gene>
    <name evidence="2" type="ORF">OdinLCB4_006535</name>
</gene>
<dbReference type="Pfam" id="PF01865">
    <property type="entry name" value="PhoU_div"/>
    <property type="match status" value="1"/>
</dbReference>
<protein>
    <submittedName>
        <fullName evidence="2">DUF47 family protein</fullName>
    </submittedName>
</protein>
<sequence length="226" mass="25792">MGERIIDWRESEIEDFKSYLSYSVKHLKAVLDVIKELNKLIKTAFSGDEAGFKECFDRLNLNERKSDEIHENIVLRIMDATVSPPDREDLLDLSRLIELVAEGARDAGRLINIFYNVSAHLPKNFKNSIIKMSSTLECEINSLSISLELLKKDTKERAIKSTLKISELEQTIDELNILNLSMLRELKDIPAGLVILIHDFIKCIEEAADYGKDCSDLIRAIAIKRI</sequence>
<dbReference type="EMBL" id="CP091871">
    <property type="protein sequence ID" value="WEU40122.1"/>
    <property type="molecule type" value="Genomic_DNA"/>
</dbReference>
<dbReference type="Gene3D" id="1.20.58.220">
    <property type="entry name" value="Phosphate transport system protein phou homolog 2, domain 2"/>
    <property type="match status" value="1"/>
</dbReference>
<dbReference type="PANTHER" id="PTHR36536">
    <property type="entry name" value="UPF0111 PROTEIN HI_1603"/>
    <property type="match status" value="1"/>
</dbReference>
<dbReference type="AlphaFoldDB" id="A0AAF0IBN0"/>
<dbReference type="PANTHER" id="PTHR36536:SF3">
    <property type="entry name" value="UPF0111 PROTEIN HI_1603"/>
    <property type="match status" value="1"/>
</dbReference>
<dbReference type="InterPro" id="IPR018445">
    <property type="entry name" value="Put_Phosphate_transp_reg"/>
</dbReference>
<dbReference type="Proteomes" id="UP000186851">
    <property type="component" value="Chromosome"/>
</dbReference>
<dbReference type="InterPro" id="IPR038078">
    <property type="entry name" value="PhoU-like_sf"/>
</dbReference>
<dbReference type="InterPro" id="IPR002727">
    <property type="entry name" value="DUF47"/>
</dbReference>
<proteinExistence type="inferred from homology"/>
<reference evidence="2" key="1">
    <citation type="journal article" date="2017" name="Nature">
        <title>Asgard archaea illuminate the origin of eukaryotic cellular complexity.</title>
        <authorList>
            <person name="Zaremba-Niedzwiedzka K."/>
            <person name="Caceres E.F."/>
            <person name="Saw J.H."/>
            <person name="Backstrom D."/>
            <person name="Juzokaite L."/>
            <person name="Vancaester E."/>
            <person name="Seitz K.W."/>
            <person name="Anantharaman K."/>
            <person name="Starnawski P."/>
            <person name="Kjeldsen K.U."/>
            <person name="Scott M.B."/>
            <person name="Nunoura T."/>
            <person name="Banfield J.F."/>
            <person name="Schramm A."/>
            <person name="Baker B.J."/>
            <person name="Spang A."/>
            <person name="Ettema T.J.G."/>
        </authorList>
    </citation>
    <scope>NUCLEOTIDE SEQUENCE</scope>
    <source>
        <strain evidence="2">LCB_4</strain>
    </source>
</reference>
<dbReference type="KEGG" id="oyw:OdinLCB4_006535"/>
<comment type="similarity">
    <text evidence="1">Belongs to the UPF0111 family.</text>
</comment>
<name>A0AAF0IBN0_ODILC</name>
<accession>A0AAF0IBN0</accession>